<comment type="caution">
    <text evidence="2">The sequence shown here is derived from an EMBL/GenBank/DDBJ whole genome shotgun (WGS) entry which is preliminary data.</text>
</comment>
<dbReference type="Proteomes" id="UP000462435">
    <property type="component" value="Unassembled WGS sequence"/>
</dbReference>
<protein>
    <submittedName>
        <fullName evidence="2">Uncharacterized protein</fullName>
    </submittedName>
</protein>
<evidence type="ECO:0000313" key="3">
    <source>
        <dbReference type="Proteomes" id="UP000462435"/>
    </source>
</evidence>
<sequence length="170" mass="18693">MGMELYFNVWEKGEPGQMPLADLDAAFADAIVHRETEGDEFFWRLEYAMPGPEWKTSAPRDEELTSADAWTSADVYGAITEGTVPPMCNGLTFSGAPDHPAFYASLIRLLQGATSAVFWPGENALVIGQKESIPHLPQDMIESLGEPLPRDPAGRHPGAHRAKLSVSRRR</sequence>
<gene>
    <name evidence="2" type="ORF">GAK35_00480</name>
</gene>
<organism evidence="2 3">
    <name type="scientific">Herbaspirillum frisingense</name>
    <dbReference type="NCBI Taxonomy" id="92645"/>
    <lineage>
        <taxon>Bacteria</taxon>
        <taxon>Pseudomonadati</taxon>
        <taxon>Pseudomonadota</taxon>
        <taxon>Betaproteobacteria</taxon>
        <taxon>Burkholderiales</taxon>
        <taxon>Oxalobacteraceae</taxon>
        <taxon>Herbaspirillum</taxon>
    </lineage>
</organism>
<name>A0A7V8JVM9_9BURK</name>
<feature type="compositionally biased region" description="Basic residues" evidence="1">
    <location>
        <begin position="157"/>
        <end position="170"/>
    </location>
</feature>
<evidence type="ECO:0000313" key="2">
    <source>
        <dbReference type="EMBL" id="KAF1047860.1"/>
    </source>
</evidence>
<dbReference type="EMBL" id="WNDX01000008">
    <property type="protein sequence ID" value="KAF1047860.1"/>
    <property type="molecule type" value="Genomic_DNA"/>
</dbReference>
<proteinExistence type="predicted"/>
<evidence type="ECO:0000256" key="1">
    <source>
        <dbReference type="SAM" id="MobiDB-lite"/>
    </source>
</evidence>
<accession>A0A7V8JVM9</accession>
<dbReference type="AlphaFoldDB" id="A0A7V8JVM9"/>
<feature type="region of interest" description="Disordered" evidence="1">
    <location>
        <begin position="141"/>
        <end position="170"/>
    </location>
</feature>
<reference evidence="3" key="1">
    <citation type="journal article" date="2020" name="MBio">
        <title>Horizontal gene transfer to a defensive symbiont with a reduced genome amongst a multipartite beetle microbiome.</title>
        <authorList>
            <person name="Waterworth S.C."/>
            <person name="Florez L.V."/>
            <person name="Rees E.R."/>
            <person name="Hertweck C."/>
            <person name="Kaltenpoth M."/>
            <person name="Kwan J.C."/>
        </authorList>
    </citation>
    <scope>NUCLEOTIDE SEQUENCE [LARGE SCALE GENOMIC DNA]</scope>
</reference>